<dbReference type="EMBL" id="FRCL01000003">
    <property type="protein sequence ID" value="SHM20077.1"/>
    <property type="molecule type" value="Genomic_DNA"/>
</dbReference>
<dbReference type="GO" id="GO:0016787">
    <property type="term" value="F:hydrolase activity"/>
    <property type="evidence" value="ECO:0007669"/>
    <property type="project" value="UniProtKB-KW"/>
</dbReference>
<evidence type="ECO:0000259" key="3">
    <source>
        <dbReference type="PROSITE" id="PS51462"/>
    </source>
</evidence>
<dbReference type="PROSITE" id="PS00893">
    <property type="entry name" value="NUDIX_BOX"/>
    <property type="match status" value="1"/>
</dbReference>
<dbReference type="RefSeq" id="WP_073206045.1">
    <property type="nucleotide sequence ID" value="NZ_FRCL01000003.1"/>
</dbReference>
<dbReference type="InterPro" id="IPR015797">
    <property type="entry name" value="NUDIX_hydrolase-like_dom_sf"/>
</dbReference>
<comment type="similarity">
    <text evidence="2">Belongs to the Nudix hydrolase family.</text>
</comment>
<dbReference type="PANTHER" id="PTHR43736:SF1">
    <property type="entry name" value="DIHYDRONEOPTERIN TRIPHOSPHATE DIPHOSPHATASE"/>
    <property type="match status" value="1"/>
</dbReference>
<dbReference type="InterPro" id="IPR020084">
    <property type="entry name" value="NUDIX_hydrolase_CS"/>
</dbReference>
<evidence type="ECO:0000256" key="1">
    <source>
        <dbReference type="ARBA" id="ARBA00022801"/>
    </source>
</evidence>
<dbReference type="Pfam" id="PF00293">
    <property type="entry name" value="NUDIX"/>
    <property type="match status" value="1"/>
</dbReference>
<keyword evidence="1 2" id="KW-0378">Hydrolase</keyword>
<gene>
    <name evidence="4" type="ORF">SAMN05216269_10377</name>
</gene>
<name>A0A1M7GW00_9FLAO</name>
<dbReference type="CDD" id="cd04699">
    <property type="entry name" value="NUDIX_MutT_Nudt1"/>
    <property type="match status" value="1"/>
</dbReference>
<proteinExistence type="inferred from homology"/>
<dbReference type="AlphaFoldDB" id="A0A1M7GW00"/>
<dbReference type="InterPro" id="IPR020476">
    <property type="entry name" value="Nudix_hydrolase"/>
</dbReference>
<dbReference type="PROSITE" id="PS51462">
    <property type="entry name" value="NUDIX"/>
    <property type="match status" value="1"/>
</dbReference>
<dbReference type="Proteomes" id="UP000184092">
    <property type="component" value="Unassembled WGS sequence"/>
</dbReference>
<dbReference type="SUPFAM" id="SSF55811">
    <property type="entry name" value="Nudix"/>
    <property type="match status" value="1"/>
</dbReference>
<evidence type="ECO:0000313" key="4">
    <source>
        <dbReference type="EMBL" id="SHM20077.1"/>
    </source>
</evidence>
<reference evidence="5" key="1">
    <citation type="submission" date="2016-11" db="EMBL/GenBank/DDBJ databases">
        <authorList>
            <person name="Varghese N."/>
            <person name="Submissions S."/>
        </authorList>
    </citation>
    <scope>NUCLEOTIDE SEQUENCE [LARGE SCALE GENOMIC DNA]</scope>
    <source>
        <strain evidence="5">CGMCC 1.2749</strain>
    </source>
</reference>
<evidence type="ECO:0000256" key="2">
    <source>
        <dbReference type="RuleBase" id="RU003476"/>
    </source>
</evidence>
<dbReference type="OrthoDB" id="9810648at2"/>
<dbReference type="PANTHER" id="PTHR43736">
    <property type="entry name" value="ADP-RIBOSE PYROPHOSPHATASE"/>
    <property type="match status" value="1"/>
</dbReference>
<dbReference type="Gene3D" id="3.90.79.10">
    <property type="entry name" value="Nucleoside Triphosphate Pyrophosphohydrolase"/>
    <property type="match status" value="1"/>
</dbReference>
<dbReference type="InterPro" id="IPR000086">
    <property type="entry name" value="NUDIX_hydrolase_dom"/>
</dbReference>
<dbReference type="PRINTS" id="PR00502">
    <property type="entry name" value="NUDIXFAMILY"/>
</dbReference>
<dbReference type="STRING" id="178356.SAMN05216269_10377"/>
<feature type="domain" description="Nudix hydrolase" evidence="3">
    <location>
        <begin position="4"/>
        <end position="132"/>
    </location>
</feature>
<evidence type="ECO:0000313" key="5">
    <source>
        <dbReference type="Proteomes" id="UP000184092"/>
    </source>
</evidence>
<organism evidence="4 5">
    <name type="scientific">Flavobacterium xinjiangense</name>
    <dbReference type="NCBI Taxonomy" id="178356"/>
    <lineage>
        <taxon>Bacteria</taxon>
        <taxon>Pseudomonadati</taxon>
        <taxon>Bacteroidota</taxon>
        <taxon>Flavobacteriia</taxon>
        <taxon>Flavobacteriales</taxon>
        <taxon>Flavobacteriaceae</taxon>
        <taxon>Flavobacterium</taxon>
    </lineage>
</organism>
<accession>A0A1M7GW00</accession>
<keyword evidence="5" id="KW-1185">Reference proteome</keyword>
<protein>
    <submittedName>
        <fullName evidence="4">8-oxo-dGTP diphosphatase</fullName>
    </submittedName>
</protein>
<sequence length="148" mass="17713">MDKKTFFSVKTLIIKNNTFLAVYNLKDGRKLWDLPGGRMEFGETAEETLKREIFEELNIEIKPIKVIDTWNYMHNDKCQITGIIYFSEMMTDAIYLSDEHEGYEWIGFKQIDEIFSRDFLLEKMQLWDWDSIIDHKVRFTKSVIINNP</sequence>